<gene>
    <name evidence="1" type="ORF">FCN18_23850</name>
</gene>
<protein>
    <recommendedName>
        <fullName evidence="3">HNH endonuclease</fullName>
    </recommendedName>
</protein>
<dbReference type="EMBL" id="SWMS01000014">
    <property type="protein sequence ID" value="TKG66948.1"/>
    <property type="molecule type" value="Genomic_DNA"/>
</dbReference>
<evidence type="ECO:0000313" key="2">
    <source>
        <dbReference type="Proteomes" id="UP000309992"/>
    </source>
</evidence>
<comment type="caution">
    <text evidence="1">The sequence shown here is derived from an EMBL/GenBank/DDBJ whole genome shotgun (WGS) entry which is preliminary data.</text>
</comment>
<accession>A0ABY2RZY7</accession>
<sequence>MPERTCTLDGCTNKYYSRGLCSGHHKQHQRLGLLPTRSPKQPARAMPEHELRRLRRAVGLPDTGPTRDQVRRWNEIEGGPVRSGRRVAGDPYIDAEVDRLTRAGKSASQIAVQLGITSRAVTRARSRNRQQETSAA</sequence>
<organism evidence="1 2">
    <name type="scientific">Prauserella endophytica</name>
    <dbReference type="NCBI Taxonomy" id="1592324"/>
    <lineage>
        <taxon>Bacteria</taxon>
        <taxon>Bacillati</taxon>
        <taxon>Actinomycetota</taxon>
        <taxon>Actinomycetes</taxon>
        <taxon>Pseudonocardiales</taxon>
        <taxon>Pseudonocardiaceae</taxon>
        <taxon>Prauserella</taxon>
        <taxon>Prauserella coralliicola group</taxon>
    </lineage>
</organism>
<name>A0ABY2RZY7_9PSEU</name>
<reference evidence="1 2" key="1">
    <citation type="journal article" date="2015" name="Antonie Van Leeuwenhoek">
        <title>Prauserella endophytica sp. nov., an endophytic actinobacterium isolated from Tamarix taklamakanensis.</title>
        <authorList>
            <person name="Liu J.M."/>
            <person name="Habden X."/>
            <person name="Guo L."/>
            <person name="Tuo L."/>
            <person name="Jiang Z.K."/>
            <person name="Liu S.W."/>
            <person name="Liu X.F."/>
            <person name="Chen L."/>
            <person name="Li R.F."/>
            <person name="Zhang Y.Q."/>
            <person name="Sun C.H."/>
        </authorList>
    </citation>
    <scope>NUCLEOTIDE SEQUENCE [LARGE SCALE GENOMIC DNA]</scope>
    <source>
        <strain evidence="1 2">CGMCC 4.7182</strain>
    </source>
</reference>
<evidence type="ECO:0000313" key="1">
    <source>
        <dbReference type="EMBL" id="TKG66948.1"/>
    </source>
</evidence>
<dbReference type="Proteomes" id="UP000309992">
    <property type="component" value="Unassembled WGS sequence"/>
</dbReference>
<evidence type="ECO:0008006" key="3">
    <source>
        <dbReference type="Google" id="ProtNLM"/>
    </source>
</evidence>
<dbReference type="RefSeq" id="WP_112275488.1">
    <property type="nucleotide sequence ID" value="NZ_SWMS01000014.1"/>
</dbReference>
<proteinExistence type="predicted"/>
<keyword evidence="2" id="KW-1185">Reference proteome</keyword>